<dbReference type="Proteomes" id="UP001175211">
    <property type="component" value="Unassembled WGS sequence"/>
</dbReference>
<protein>
    <submittedName>
        <fullName evidence="5">Uncharacterized protein</fullName>
    </submittedName>
</protein>
<dbReference type="PROSITE" id="PS51421">
    <property type="entry name" value="RAS"/>
    <property type="match status" value="1"/>
</dbReference>
<evidence type="ECO:0000256" key="4">
    <source>
        <dbReference type="SAM" id="SignalP"/>
    </source>
</evidence>
<name>A0AA39NCM3_ARMTA</name>
<evidence type="ECO:0000313" key="5">
    <source>
        <dbReference type="EMBL" id="KAK0463131.1"/>
    </source>
</evidence>
<comment type="subcellular location">
    <subcellularLocation>
        <location evidence="1">Cell membrane</location>
        <topology evidence="1">Lipid-anchor</topology>
        <orientation evidence="1">Cytoplasmic side</orientation>
    </subcellularLocation>
</comment>
<feature type="chain" id="PRO_5041246248" evidence="4">
    <location>
        <begin position="16"/>
        <end position="158"/>
    </location>
</feature>
<dbReference type="InterPro" id="IPR001806">
    <property type="entry name" value="Small_GTPase"/>
</dbReference>
<dbReference type="SMART" id="SM00173">
    <property type="entry name" value="RAS"/>
    <property type="match status" value="1"/>
</dbReference>
<keyword evidence="6" id="KW-1185">Reference proteome</keyword>
<dbReference type="PROSITE" id="PS51419">
    <property type="entry name" value="RAB"/>
    <property type="match status" value="1"/>
</dbReference>
<dbReference type="AlphaFoldDB" id="A0AA39NCM3"/>
<dbReference type="GO" id="GO:0003924">
    <property type="term" value="F:GTPase activity"/>
    <property type="evidence" value="ECO:0007669"/>
    <property type="project" value="InterPro"/>
</dbReference>
<dbReference type="GeneID" id="85363690"/>
<dbReference type="SUPFAM" id="SSF52540">
    <property type="entry name" value="P-loop containing nucleoside triphosphate hydrolases"/>
    <property type="match status" value="1"/>
</dbReference>
<dbReference type="EMBL" id="JAUEPS010000008">
    <property type="protein sequence ID" value="KAK0463131.1"/>
    <property type="molecule type" value="Genomic_DNA"/>
</dbReference>
<feature type="signal peptide" evidence="4">
    <location>
        <begin position="1"/>
        <end position="15"/>
    </location>
</feature>
<evidence type="ECO:0000256" key="2">
    <source>
        <dbReference type="ARBA" id="ARBA00022741"/>
    </source>
</evidence>
<keyword evidence="4" id="KW-0732">Signal</keyword>
<dbReference type="GO" id="GO:0005525">
    <property type="term" value="F:GTP binding"/>
    <property type="evidence" value="ECO:0007669"/>
    <property type="project" value="UniProtKB-KW"/>
</dbReference>
<reference evidence="5" key="1">
    <citation type="submission" date="2023-06" db="EMBL/GenBank/DDBJ databases">
        <authorList>
            <consortium name="Lawrence Berkeley National Laboratory"/>
            <person name="Ahrendt S."/>
            <person name="Sahu N."/>
            <person name="Indic B."/>
            <person name="Wong-Bajracharya J."/>
            <person name="Merenyi Z."/>
            <person name="Ke H.-M."/>
            <person name="Monk M."/>
            <person name="Kocsube S."/>
            <person name="Drula E."/>
            <person name="Lipzen A."/>
            <person name="Balint B."/>
            <person name="Henrissat B."/>
            <person name="Andreopoulos B."/>
            <person name="Martin F.M."/>
            <person name="Harder C.B."/>
            <person name="Rigling D."/>
            <person name="Ford K.L."/>
            <person name="Foster G.D."/>
            <person name="Pangilinan J."/>
            <person name="Papanicolaou A."/>
            <person name="Barry K."/>
            <person name="LaButti K."/>
            <person name="Viragh M."/>
            <person name="Koriabine M."/>
            <person name="Yan M."/>
            <person name="Riley R."/>
            <person name="Champramary S."/>
            <person name="Plett K.L."/>
            <person name="Tsai I.J."/>
            <person name="Slot J."/>
            <person name="Sipos G."/>
            <person name="Plett J."/>
            <person name="Nagy L.G."/>
            <person name="Grigoriev I.V."/>
        </authorList>
    </citation>
    <scope>NUCLEOTIDE SEQUENCE</scope>
    <source>
        <strain evidence="5">CCBAS 213</strain>
    </source>
</reference>
<dbReference type="InterPro" id="IPR027417">
    <property type="entry name" value="P-loop_NTPase"/>
</dbReference>
<evidence type="ECO:0000313" key="6">
    <source>
        <dbReference type="Proteomes" id="UP001175211"/>
    </source>
</evidence>
<gene>
    <name evidence="5" type="ORF">EV420DRAFT_1745638</name>
</gene>
<dbReference type="GO" id="GO:0007165">
    <property type="term" value="P:signal transduction"/>
    <property type="evidence" value="ECO:0007669"/>
    <property type="project" value="InterPro"/>
</dbReference>
<evidence type="ECO:0000256" key="3">
    <source>
        <dbReference type="ARBA" id="ARBA00023134"/>
    </source>
</evidence>
<dbReference type="RefSeq" id="XP_060334597.1">
    <property type="nucleotide sequence ID" value="XM_060480142.1"/>
</dbReference>
<dbReference type="PANTHER" id="PTHR24070">
    <property type="entry name" value="RAS, DI-RAS, AND RHEB FAMILY MEMBERS OF SMALL GTPASE SUPERFAMILY"/>
    <property type="match status" value="1"/>
</dbReference>
<dbReference type="Pfam" id="PF00071">
    <property type="entry name" value="Ras"/>
    <property type="match status" value="1"/>
</dbReference>
<keyword evidence="2" id="KW-0547">Nucleotide-binding</keyword>
<dbReference type="GO" id="GO:0005886">
    <property type="term" value="C:plasma membrane"/>
    <property type="evidence" value="ECO:0007669"/>
    <property type="project" value="UniProtKB-SubCell"/>
</dbReference>
<accession>A0AA39NCM3</accession>
<dbReference type="Gene3D" id="3.40.50.300">
    <property type="entry name" value="P-loop containing nucleotide triphosphate hydrolases"/>
    <property type="match status" value="1"/>
</dbReference>
<dbReference type="InterPro" id="IPR020849">
    <property type="entry name" value="Small_GTPase_Ras-type"/>
</dbReference>
<sequence>MVLTWIISTLAIIQCGTDISHKSCMIDDEPTLIDVYQVSNKFGIMREQWICVSKGFLLVYSITSRKSFEEINAFYAWISQVKLDEDTFPCIILVANKFSTKGTPPPSSTQDSTLMPMRRCRGPQACQYIEMSGKQQINVDKVFNNLVHVIRKYDKAEE</sequence>
<proteinExistence type="predicted"/>
<keyword evidence="3" id="KW-0342">GTP-binding</keyword>
<organism evidence="5 6">
    <name type="scientific">Armillaria tabescens</name>
    <name type="common">Ringless honey mushroom</name>
    <name type="synonym">Agaricus tabescens</name>
    <dbReference type="NCBI Taxonomy" id="1929756"/>
    <lineage>
        <taxon>Eukaryota</taxon>
        <taxon>Fungi</taxon>
        <taxon>Dikarya</taxon>
        <taxon>Basidiomycota</taxon>
        <taxon>Agaricomycotina</taxon>
        <taxon>Agaricomycetes</taxon>
        <taxon>Agaricomycetidae</taxon>
        <taxon>Agaricales</taxon>
        <taxon>Marasmiineae</taxon>
        <taxon>Physalacriaceae</taxon>
        <taxon>Desarmillaria</taxon>
    </lineage>
</organism>
<comment type="caution">
    <text evidence="5">The sequence shown here is derived from an EMBL/GenBank/DDBJ whole genome shotgun (WGS) entry which is preliminary data.</text>
</comment>
<evidence type="ECO:0000256" key="1">
    <source>
        <dbReference type="ARBA" id="ARBA00004342"/>
    </source>
</evidence>